<keyword evidence="3" id="KW-1185">Reference proteome</keyword>
<gene>
    <name evidence="2" type="ORF">LYPA_23C017333</name>
</gene>
<accession>A0A485P6W8</accession>
<feature type="region of interest" description="Disordered" evidence="1">
    <location>
        <begin position="1"/>
        <end position="33"/>
    </location>
</feature>
<feature type="non-terminal residue" evidence="2">
    <location>
        <position position="62"/>
    </location>
</feature>
<organism evidence="2 3">
    <name type="scientific">Lynx pardinus</name>
    <name type="common">Iberian lynx</name>
    <name type="synonym">Felis pardina</name>
    <dbReference type="NCBI Taxonomy" id="191816"/>
    <lineage>
        <taxon>Eukaryota</taxon>
        <taxon>Metazoa</taxon>
        <taxon>Chordata</taxon>
        <taxon>Craniata</taxon>
        <taxon>Vertebrata</taxon>
        <taxon>Euteleostomi</taxon>
        <taxon>Mammalia</taxon>
        <taxon>Eutheria</taxon>
        <taxon>Laurasiatheria</taxon>
        <taxon>Carnivora</taxon>
        <taxon>Feliformia</taxon>
        <taxon>Felidae</taxon>
        <taxon>Felinae</taxon>
        <taxon>Lynx</taxon>
    </lineage>
</organism>
<reference evidence="2 3" key="1">
    <citation type="submission" date="2019-01" db="EMBL/GenBank/DDBJ databases">
        <authorList>
            <person name="Alioto T."/>
            <person name="Alioto T."/>
        </authorList>
    </citation>
    <scope>NUCLEOTIDE SEQUENCE [LARGE SCALE GENOMIC DNA]</scope>
</reference>
<dbReference type="AlphaFoldDB" id="A0A485P6W8"/>
<name>A0A485P6W8_LYNPA</name>
<evidence type="ECO:0000256" key="1">
    <source>
        <dbReference type="SAM" id="MobiDB-lite"/>
    </source>
</evidence>
<dbReference type="Proteomes" id="UP000386466">
    <property type="component" value="Unassembled WGS sequence"/>
</dbReference>
<evidence type="ECO:0000313" key="2">
    <source>
        <dbReference type="EMBL" id="VFV41855.1"/>
    </source>
</evidence>
<sequence length="62" mass="6956">VSAFTLSEQSRRGRRLEHAGSPGTGARSGEADSLWKSSVCFRRSRNEDGFDPAHRVTWQVHQ</sequence>
<evidence type="ECO:0000313" key="3">
    <source>
        <dbReference type="Proteomes" id="UP000386466"/>
    </source>
</evidence>
<proteinExistence type="predicted"/>
<protein>
    <submittedName>
        <fullName evidence="2">Uncharacterized protein</fullName>
    </submittedName>
</protein>
<dbReference type="EMBL" id="CAAGRJ010031069">
    <property type="protein sequence ID" value="VFV41855.1"/>
    <property type="molecule type" value="Genomic_DNA"/>
</dbReference>
<feature type="non-terminal residue" evidence="2">
    <location>
        <position position="1"/>
    </location>
</feature>